<dbReference type="Gene3D" id="3.40.50.300">
    <property type="entry name" value="P-loop containing nucleotide triphosphate hydrolases"/>
    <property type="match status" value="3"/>
</dbReference>
<dbReference type="KEGG" id="pnd:Pla175_14650"/>
<sequence>MAAAPELSTQRQAALLARLQRLATDRHEAEQRIAIAQSSETRLAHERFRREADAIVRAHAATTNEAESRHAAAVAELDKDLNARREAVQAEYHGVRSAAETQRGATEAEALELQRRVAFETLSIYEARKDEPAQRREQALAPLGAAWRSLEALAGDTVAILKSRRQFSSATDVSKLTTPSPPQPADTPAVEAVQQRAEATAAEARRRVEALYAQKLPRLFEGATPWVLVGGVALCNYALAAWRAGPVSPFAWGAAVGALVASGALLRLLAWPKSRAAGAEAFDGIASALADARSAIQTYRAAALLREQEEAQSLVDTRDAELAAVGFEVKSRIDGVTAQVEQELVRAGRSYPHRLETLRAERESGGSRLDAELAEALGRATAQRDADAAASAAQRDTAIAEINATHDRDWAAMAEAWLSGVAEIHEAFAAERSVCDAHFPADWEAIDLDAWRPTQQMIPAVEFGRVTIDLARVKHALPEDPRLAPPTNQIEVPALVTLNEQPSLFVLAEGAGRAVAAELVQTVAFRFLTGLPAGKVRFTLLDPTGLGESFAAFMHLADYDDNLIAGRIWAEPRDIDEQLARVTNHMETVIQKFLRDEYATIHEYNAQAGEVAEPLQVVVIAGFPHAFSDTAVRRLISIVSGGPRCGVYVLASIDRTARFPSDFRLGDLTEDAVLLEWLPQAERLTWRQPVFEKFPLAVAGSPPGELMVDAIRRAGQAAKGAIKVEAPFSIVAPDPDHLWEDVCSDELLIPVGRAGANRLQYVRLGKGAAHHLLVAGKTGSGKSTFLHALVTSAALRFTPDELEFYLVDFKKGVEFQAYAYGRLPHARVVAIESEREFGLSVLERLDEELKRRGELYREVAVQGLADYRAARPDDPMPRILLVIDEFQELFVEDDRLAQDAQLLLDRLVRQGRAFGMHVILGTQTLSGAYSIARSTLGQIAVRVALQSSEADAHLILSDERNTAARYLRRPGEAIYNDQNGLLAANEPFQVVWLPDAQRIDWLALAQAERERRGVEVPPTIVFEGAAPADPQENKQLTTLLTQQAQLADGLRPVAVPQAWLGDAIAIKPPTRAEFGRHAGANLLMVGPNEAEAAGILSAAAVALAASHPEARVVVLDGTRADDGAAAVWPAVAAALGDRLQRYDAGQTTEALASVASEAARRDEANEDHAPPLFLIVWNAGRLRELRRSEDDFSFSSDRDKPASPDKQFAELLRSGPGLGVHALVWCDSYNTVGRITDRMTLREFGMRIAFQMSAADSSNLLDTPAAARLRAFRALFYSDETGQIEKFRPYGLPTKAWLEWVQKSLSQTLSPAE</sequence>
<gene>
    <name evidence="6" type="ORF">Pla175_14650</name>
</gene>
<evidence type="ECO:0000313" key="7">
    <source>
        <dbReference type="Proteomes" id="UP000317429"/>
    </source>
</evidence>
<evidence type="ECO:0000256" key="4">
    <source>
        <dbReference type="SAM" id="Coils"/>
    </source>
</evidence>
<evidence type="ECO:0000256" key="2">
    <source>
        <dbReference type="ARBA" id="ARBA00022840"/>
    </source>
</evidence>
<dbReference type="PANTHER" id="PTHR22683">
    <property type="entry name" value="SPORULATION PROTEIN RELATED"/>
    <property type="match status" value="1"/>
</dbReference>
<dbReference type="GO" id="GO:0003677">
    <property type="term" value="F:DNA binding"/>
    <property type="evidence" value="ECO:0007669"/>
    <property type="project" value="InterPro"/>
</dbReference>
<proteinExistence type="predicted"/>
<keyword evidence="7" id="KW-1185">Reference proteome</keyword>
<feature type="binding site" evidence="3">
    <location>
        <begin position="776"/>
        <end position="783"/>
    </location>
    <ligand>
        <name>ATP</name>
        <dbReference type="ChEBI" id="CHEBI:30616"/>
    </ligand>
</feature>
<dbReference type="InterPro" id="IPR003593">
    <property type="entry name" value="AAA+_ATPase"/>
</dbReference>
<reference evidence="6 7" key="1">
    <citation type="submission" date="2019-02" db="EMBL/GenBank/DDBJ databases">
        <title>Deep-cultivation of Planctomycetes and their phenomic and genomic characterization uncovers novel biology.</title>
        <authorList>
            <person name="Wiegand S."/>
            <person name="Jogler M."/>
            <person name="Boedeker C."/>
            <person name="Pinto D."/>
            <person name="Vollmers J."/>
            <person name="Rivas-Marin E."/>
            <person name="Kohn T."/>
            <person name="Peeters S.H."/>
            <person name="Heuer A."/>
            <person name="Rast P."/>
            <person name="Oberbeckmann S."/>
            <person name="Bunk B."/>
            <person name="Jeske O."/>
            <person name="Meyerdierks A."/>
            <person name="Storesund J.E."/>
            <person name="Kallscheuer N."/>
            <person name="Luecker S."/>
            <person name="Lage O.M."/>
            <person name="Pohl T."/>
            <person name="Merkel B.J."/>
            <person name="Hornburger P."/>
            <person name="Mueller R.-W."/>
            <person name="Bruemmer F."/>
            <person name="Labrenz M."/>
            <person name="Spormann A.M."/>
            <person name="Op den Camp H."/>
            <person name="Overmann J."/>
            <person name="Amann R."/>
            <person name="Jetten M.S.M."/>
            <person name="Mascher T."/>
            <person name="Medema M.H."/>
            <person name="Devos D.P."/>
            <person name="Kaster A.-K."/>
            <person name="Ovreas L."/>
            <person name="Rohde M."/>
            <person name="Galperin M.Y."/>
            <person name="Jogler C."/>
        </authorList>
    </citation>
    <scope>NUCLEOTIDE SEQUENCE [LARGE SCALE GENOMIC DNA]</scope>
    <source>
        <strain evidence="6 7">Pla175</strain>
    </source>
</reference>
<organism evidence="6 7">
    <name type="scientific">Pirellulimonas nuda</name>
    <dbReference type="NCBI Taxonomy" id="2528009"/>
    <lineage>
        <taxon>Bacteria</taxon>
        <taxon>Pseudomonadati</taxon>
        <taxon>Planctomycetota</taxon>
        <taxon>Planctomycetia</taxon>
        <taxon>Pirellulales</taxon>
        <taxon>Lacipirellulaceae</taxon>
        <taxon>Pirellulimonas</taxon>
    </lineage>
</organism>
<keyword evidence="2 3" id="KW-0067">ATP-binding</keyword>
<dbReference type="CDD" id="cd01127">
    <property type="entry name" value="TrwB_TraG_TraD_VirD4"/>
    <property type="match status" value="1"/>
</dbReference>
<protein>
    <submittedName>
        <fullName evidence="6">FtsK-like domain-containing protein</fullName>
    </submittedName>
</protein>
<dbReference type="Proteomes" id="UP000317429">
    <property type="component" value="Chromosome"/>
</dbReference>
<dbReference type="RefSeq" id="WP_145282651.1">
    <property type="nucleotide sequence ID" value="NZ_CP036291.1"/>
</dbReference>
<dbReference type="InterPro" id="IPR050206">
    <property type="entry name" value="FtsK/SpoIIIE/SftA"/>
</dbReference>
<dbReference type="PROSITE" id="PS50901">
    <property type="entry name" value="FTSK"/>
    <property type="match status" value="1"/>
</dbReference>
<dbReference type="InterPro" id="IPR027417">
    <property type="entry name" value="P-loop_NTPase"/>
</dbReference>
<evidence type="ECO:0000259" key="5">
    <source>
        <dbReference type="PROSITE" id="PS50901"/>
    </source>
</evidence>
<evidence type="ECO:0000256" key="1">
    <source>
        <dbReference type="ARBA" id="ARBA00022741"/>
    </source>
</evidence>
<evidence type="ECO:0000313" key="6">
    <source>
        <dbReference type="EMBL" id="QDU88094.1"/>
    </source>
</evidence>
<feature type="coiled-coil region" evidence="4">
    <location>
        <begin position="12"/>
        <end position="39"/>
    </location>
</feature>
<name>A0A518D9D9_9BACT</name>
<dbReference type="GO" id="GO:0005524">
    <property type="term" value="F:ATP binding"/>
    <property type="evidence" value="ECO:0007669"/>
    <property type="project" value="UniProtKB-UniRule"/>
</dbReference>
<accession>A0A518D9D9</accession>
<dbReference type="PANTHER" id="PTHR22683:SF41">
    <property type="entry name" value="DNA TRANSLOCASE FTSK"/>
    <property type="match status" value="1"/>
</dbReference>
<keyword evidence="4" id="KW-0175">Coiled coil</keyword>
<feature type="domain" description="FtsK" evidence="5">
    <location>
        <begin position="756"/>
        <end position="954"/>
    </location>
</feature>
<dbReference type="OrthoDB" id="9807790at2"/>
<dbReference type="Pfam" id="PF01580">
    <property type="entry name" value="FtsK_SpoIIIE"/>
    <property type="match status" value="1"/>
</dbReference>
<evidence type="ECO:0000256" key="3">
    <source>
        <dbReference type="PROSITE-ProRule" id="PRU00289"/>
    </source>
</evidence>
<dbReference type="EMBL" id="CP036291">
    <property type="protein sequence ID" value="QDU88094.1"/>
    <property type="molecule type" value="Genomic_DNA"/>
</dbReference>
<keyword evidence="1 3" id="KW-0547">Nucleotide-binding</keyword>
<dbReference type="SUPFAM" id="SSF52540">
    <property type="entry name" value="P-loop containing nucleoside triphosphate hydrolases"/>
    <property type="match status" value="1"/>
</dbReference>
<dbReference type="SMART" id="SM00382">
    <property type="entry name" value="AAA"/>
    <property type="match status" value="1"/>
</dbReference>
<dbReference type="InterPro" id="IPR002543">
    <property type="entry name" value="FtsK_dom"/>
</dbReference>